<sequence>MKRLLALAVLASGVATTGAWAVQGIDIRAQTAGELAGLCAARPGEPAADAKINFCLGFAQGAIDVERHYARDKKPFCIPRPGPSRRETMTQFARWVGEASDRGSMPAAEGVIRFMGERFPCK</sequence>
<dbReference type="InterPro" id="IPR041238">
    <property type="entry name" value="Rap1a"/>
</dbReference>
<keyword evidence="4" id="KW-1185">Reference proteome</keyword>
<dbReference type="AlphaFoldDB" id="A0A2S6NLD2"/>
<feature type="domain" description="Rap1a immunity protein" evidence="2">
    <location>
        <begin position="31"/>
        <end position="121"/>
    </location>
</feature>
<dbReference type="RefSeq" id="WP_104517932.1">
    <property type="nucleotide sequence ID" value="NZ_NHRY01000063.1"/>
</dbReference>
<comment type="caution">
    <text evidence="3">The sequence shown here is derived from an EMBL/GenBank/DDBJ whole genome shotgun (WGS) entry which is preliminary data.</text>
</comment>
<reference evidence="3 4" key="1">
    <citation type="journal article" date="2018" name="Arch. Microbiol.">
        <title>New insights into the metabolic potential of the phototrophic purple bacterium Rhodopila globiformis DSM 161(T) from its draft genome sequence and evidence for a vanadium-dependent nitrogenase.</title>
        <authorList>
            <person name="Imhoff J.F."/>
            <person name="Rahn T."/>
            <person name="Kunzel S."/>
            <person name="Neulinger S.C."/>
        </authorList>
    </citation>
    <scope>NUCLEOTIDE SEQUENCE [LARGE SCALE GENOMIC DNA]</scope>
    <source>
        <strain evidence="3 4">DSM 161</strain>
    </source>
</reference>
<dbReference type="Proteomes" id="UP000239724">
    <property type="component" value="Unassembled WGS sequence"/>
</dbReference>
<organism evidence="3 4">
    <name type="scientific">Rhodopila globiformis</name>
    <name type="common">Rhodopseudomonas globiformis</name>
    <dbReference type="NCBI Taxonomy" id="1071"/>
    <lineage>
        <taxon>Bacteria</taxon>
        <taxon>Pseudomonadati</taxon>
        <taxon>Pseudomonadota</taxon>
        <taxon>Alphaproteobacteria</taxon>
        <taxon>Acetobacterales</taxon>
        <taxon>Acetobacteraceae</taxon>
        <taxon>Rhodopila</taxon>
    </lineage>
</organism>
<evidence type="ECO:0000259" key="2">
    <source>
        <dbReference type="Pfam" id="PF18602"/>
    </source>
</evidence>
<feature type="signal peptide" evidence="1">
    <location>
        <begin position="1"/>
        <end position="21"/>
    </location>
</feature>
<dbReference type="EMBL" id="NHRY01000063">
    <property type="protein sequence ID" value="PPQ36039.1"/>
    <property type="molecule type" value="Genomic_DNA"/>
</dbReference>
<gene>
    <name evidence="3" type="ORF">CCS01_05970</name>
</gene>
<accession>A0A2S6NLD2</accession>
<evidence type="ECO:0000313" key="4">
    <source>
        <dbReference type="Proteomes" id="UP000239724"/>
    </source>
</evidence>
<protein>
    <recommendedName>
        <fullName evidence="2">Rap1a immunity protein domain-containing protein</fullName>
    </recommendedName>
</protein>
<evidence type="ECO:0000313" key="3">
    <source>
        <dbReference type="EMBL" id="PPQ36039.1"/>
    </source>
</evidence>
<feature type="chain" id="PRO_5015466627" description="Rap1a immunity protein domain-containing protein" evidence="1">
    <location>
        <begin position="22"/>
        <end position="122"/>
    </location>
</feature>
<dbReference type="OrthoDB" id="5516488at2"/>
<name>A0A2S6NLD2_RHOGL</name>
<keyword evidence="1" id="KW-0732">Signal</keyword>
<evidence type="ECO:0000256" key="1">
    <source>
        <dbReference type="SAM" id="SignalP"/>
    </source>
</evidence>
<dbReference type="Pfam" id="PF18602">
    <property type="entry name" value="Rap1a"/>
    <property type="match status" value="1"/>
</dbReference>
<proteinExistence type="predicted"/>